<dbReference type="PROSITE" id="PS50097">
    <property type="entry name" value="BTB"/>
    <property type="match status" value="1"/>
</dbReference>
<feature type="domain" description="BTB" evidence="1">
    <location>
        <begin position="55"/>
        <end position="141"/>
    </location>
</feature>
<accession>A0ABR2X0C3</accession>
<dbReference type="Proteomes" id="UP001479436">
    <property type="component" value="Unassembled WGS sequence"/>
</dbReference>
<protein>
    <recommendedName>
        <fullName evidence="1">BTB domain-containing protein</fullName>
    </recommendedName>
</protein>
<keyword evidence="3" id="KW-1185">Reference proteome</keyword>
<evidence type="ECO:0000259" key="1">
    <source>
        <dbReference type="PROSITE" id="PS50097"/>
    </source>
</evidence>
<gene>
    <name evidence="2" type="ORF">K7432_003230</name>
</gene>
<dbReference type="EMBL" id="JASJQH010000096">
    <property type="protein sequence ID" value="KAK9767170.1"/>
    <property type="molecule type" value="Genomic_DNA"/>
</dbReference>
<evidence type="ECO:0000313" key="3">
    <source>
        <dbReference type="Proteomes" id="UP001479436"/>
    </source>
</evidence>
<evidence type="ECO:0000313" key="2">
    <source>
        <dbReference type="EMBL" id="KAK9767170.1"/>
    </source>
</evidence>
<proteinExistence type="predicted"/>
<dbReference type="Gene3D" id="3.30.710.10">
    <property type="entry name" value="Potassium Channel Kv1.1, Chain A"/>
    <property type="match status" value="1"/>
</dbReference>
<name>A0ABR2X0C3_9FUNG</name>
<dbReference type="InterPro" id="IPR011333">
    <property type="entry name" value="SKP1/BTB/POZ_sf"/>
</dbReference>
<comment type="caution">
    <text evidence="2">The sequence shown here is derived from an EMBL/GenBank/DDBJ whole genome shotgun (WGS) entry which is preliminary data.</text>
</comment>
<reference evidence="2 3" key="1">
    <citation type="submission" date="2023-04" db="EMBL/GenBank/DDBJ databases">
        <title>Genome of Basidiobolus ranarum AG-B5.</title>
        <authorList>
            <person name="Stajich J.E."/>
            <person name="Carter-House D."/>
            <person name="Gryganskyi A."/>
        </authorList>
    </citation>
    <scope>NUCLEOTIDE SEQUENCE [LARGE SCALE GENOMIC DNA]</scope>
    <source>
        <strain evidence="2 3">AG-B5</strain>
    </source>
</reference>
<organism evidence="2 3">
    <name type="scientific">Basidiobolus ranarum</name>
    <dbReference type="NCBI Taxonomy" id="34480"/>
    <lineage>
        <taxon>Eukaryota</taxon>
        <taxon>Fungi</taxon>
        <taxon>Fungi incertae sedis</taxon>
        <taxon>Zoopagomycota</taxon>
        <taxon>Entomophthoromycotina</taxon>
        <taxon>Basidiobolomycetes</taxon>
        <taxon>Basidiobolales</taxon>
        <taxon>Basidiobolaceae</taxon>
        <taxon>Basidiobolus</taxon>
    </lineage>
</organism>
<sequence length="183" mass="21591">MLAQSIHSNRLLDKEDSHMGQRRVKLITGECHTTNEILKHRHTLAPLLFNHRESSDFLLRLVDSKETEEFWVHDFLLVSQSQLFSCLFRRCEKQSNSCTLENSICSKILVTISTEDKDFKCIELNVPCVRTFANLLKWLYDHNDQAWLDTFTRDNFQNVLENIAYLRLGMEAYDVCAEYYETF</sequence>
<dbReference type="InterPro" id="IPR000210">
    <property type="entry name" value="BTB/POZ_dom"/>
</dbReference>